<evidence type="ECO:0000256" key="6">
    <source>
        <dbReference type="SAM" id="MobiDB-lite"/>
    </source>
</evidence>
<evidence type="ECO:0000256" key="3">
    <source>
        <dbReference type="ARBA" id="ARBA00022679"/>
    </source>
</evidence>
<dbReference type="OrthoDB" id="58669at2"/>
<dbReference type="SUPFAM" id="SSF55874">
    <property type="entry name" value="ATPase domain of HSP90 chaperone/DNA topoisomerase II/histidine kinase"/>
    <property type="match status" value="1"/>
</dbReference>
<feature type="compositionally biased region" description="Basic and acidic residues" evidence="6">
    <location>
        <begin position="1"/>
        <end position="12"/>
    </location>
</feature>
<dbReference type="SMART" id="SM00091">
    <property type="entry name" value="PAS"/>
    <property type="match status" value="1"/>
</dbReference>
<dbReference type="GO" id="GO:0000156">
    <property type="term" value="F:phosphorelay response regulator activity"/>
    <property type="evidence" value="ECO:0007669"/>
    <property type="project" value="TreeGrafter"/>
</dbReference>
<dbReference type="GO" id="GO:0030295">
    <property type="term" value="F:protein kinase activator activity"/>
    <property type="evidence" value="ECO:0007669"/>
    <property type="project" value="TreeGrafter"/>
</dbReference>
<evidence type="ECO:0000256" key="2">
    <source>
        <dbReference type="ARBA" id="ARBA00012438"/>
    </source>
</evidence>
<dbReference type="Proteomes" id="UP000248326">
    <property type="component" value="Unassembled WGS sequence"/>
</dbReference>
<evidence type="ECO:0000313" key="9">
    <source>
        <dbReference type="Proteomes" id="UP000248326"/>
    </source>
</evidence>
<dbReference type="PRINTS" id="PR00344">
    <property type="entry name" value="BCTRLSENSOR"/>
</dbReference>
<protein>
    <recommendedName>
        <fullName evidence="2">histidine kinase</fullName>
        <ecNumber evidence="2">2.7.13.3</ecNumber>
    </recommendedName>
</protein>
<dbReference type="InterPro" id="IPR005467">
    <property type="entry name" value="His_kinase_dom"/>
</dbReference>
<dbReference type="RefSeq" id="WP_110888164.1">
    <property type="nucleotide sequence ID" value="NZ_QJSX01000016.1"/>
</dbReference>
<gene>
    <name evidence="8" type="ORF">DES52_11643</name>
</gene>
<dbReference type="InterPro" id="IPR035965">
    <property type="entry name" value="PAS-like_dom_sf"/>
</dbReference>
<dbReference type="Pfam" id="PF02518">
    <property type="entry name" value="HATPase_c"/>
    <property type="match status" value="1"/>
</dbReference>
<dbReference type="CDD" id="cd00130">
    <property type="entry name" value="PAS"/>
    <property type="match status" value="1"/>
</dbReference>
<sequence>MTHDDTSGDHTRAASNEAPPDPHATPGSERALFEHAPNAALLLTPHGRIHDVNVRGRALLEAEHAPLVGQAFTRFLTPASHSTLSALLRRVFDTPGVHREEVQLLRHDGTVRDVAVDAVAFDVNGAPTCYLTLTDVDAFKRAHQHLSDVNTHLERQLRQRTARIQGLNEEFEHVINATDNELRTVLSRAQNFLWLHRRDQPQEPREEDENVSRADGAVQQALSLLNSLEQYMRTRSMRVRVRDVDLNHVLREVSKDMQALLKGRDVRFDPPSLPTVQGDSQVLHLILFEYVSNALKFSRSHDVLRLQVRVEETDGEYRIGVQDDGVGFNMRSKDKLFKMFGRLHPSGEYEGTGLGLVCVRRLCERFGGRAWGEGKPGSGATFWFSWPKVPLLLD</sequence>
<dbReference type="InterPro" id="IPR050351">
    <property type="entry name" value="BphY/WalK/GraS-like"/>
</dbReference>
<dbReference type="GO" id="GO:0004673">
    <property type="term" value="F:protein histidine kinase activity"/>
    <property type="evidence" value="ECO:0007669"/>
    <property type="project" value="UniProtKB-EC"/>
</dbReference>
<evidence type="ECO:0000259" key="7">
    <source>
        <dbReference type="PROSITE" id="PS50109"/>
    </source>
</evidence>
<keyword evidence="5" id="KW-0472">Membrane</keyword>
<evidence type="ECO:0000256" key="1">
    <source>
        <dbReference type="ARBA" id="ARBA00000085"/>
    </source>
</evidence>
<proteinExistence type="predicted"/>
<dbReference type="EC" id="2.7.13.3" evidence="2"/>
<keyword evidence="3" id="KW-0808">Transferase</keyword>
<accession>A0A318S167</accession>
<dbReference type="InterPro" id="IPR036890">
    <property type="entry name" value="HATPase_C_sf"/>
</dbReference>
<dbReference type="InterPro" id="IPR000014">
    <property type="entry name" value="PAS"/>
</dbReference>
<dbReference type="InterPro" id="IPR013656">
    <property type="entry name" value="PAS_4"/>
</dbReference>
<dbReference type="PROSITE" id="PS50109">
    <property type="entry name" value="HIS_KIN"/>
    <property type="match status" value="1"/>
</dbReference>
<dbReference type="SUPFAM" id="SSF55785">
    <property type="entry name" value="PYP-like sensor domain (PAS domain)"/>
    <property type="match status" value="1"/>
</dbReference>
<comment type="catalytic activity">
    <reaction evidence="1">
        <text>ATP + protein L-histidine = ADP + protein N-phospho-L-histidine.</text>
        <dbReference type="EC" id="2.7.13.3"/>
    </reaction>
</comment>
<dbReference type="EMBL" id="QJSX01000016">
    <property type="protein sequence ID" value="PYE50976.1"/>
    <property type="molecule type" value="Genomic_DNA"/>
</dbReference>
<dbReference type="InterPro" id="IPR003594">
    <property type="entry name" value="HATPase_dom"/>
</dbReference>
<dbReference type="AlphaFoldDB" id="A0A318S167"/>
<evidence type="ECO:0000256" key="4">
    <source>
        <dbReference type="ARBA" id="ARBA00022777"/>
    </source>
</evidence>
<feature type="domain" description="Histidine kinase" evidence="7">
    <location>
        <begin position="177"/>
        <end position="390"/>
    </location>
</feature>
<dbReference type="Gene3D" id="3.30.565.10">
    <property type="entry name" value="Histidine kinase-like ATPase, C-terminal domain"/>
    <property type="match status" value="1"/>
</dbReference>
<comment type="caution">
    <text evidence="8">The sequence shown here is derived from an EMBL/GenBank/DDBJ whole genome shotgun (WGS) entry which is preliminary data.</text>
</comment>
<dbReference type="NCBIfam" id="TIGR00229">
    <property type="entry name" value="sensory_box"/>
    <property type="match status" value="1"/>
</dbReference>
<reference evidence="8 9" key="1">
    <citation type="submission" date="2018-06" db="EMBL/GenBank/DDBJ databases">
        <title>Genomic Encyclopedia of Type Strains, Phase IV (KMG-IV): sequencing the most valuable type-strain genomes for metagenomic binning, comparative biology and taxonomic classification.</title>
        <authorList>
            <person name="Goeker M."/>
        </authorList>
    </citation>
    <scope>NUCLEOTIDE SEQUENCE [LARGE SCALE GENOMIC DNA]</scope>
    <source>
        <strain evidence="8 9">DSM 18048</strain>
    </source>
</reference>
<dbReference type="GO" id="GO:0007234">
    <property type="term" value="P:osmosensory signaling via phosphorelay pathway"/>
    <property type="evidence" value="ECO:0007669"/>
    <property type="project" value="TreeGrafter"/>
</dbReference>
<dbReference type="PANTHER" id="PTHR42878:SF15">
    <property type="entry name" value="BACTERIOPHYTOCHROME"/>
    <property type="match status" value="1"/>
</dbReference>
<dbReference type="GO" id="GO:0016020">
    <property type="term" value="C:membrane"/>
    <property type="evidence" value="ECO:0007669"/>
    <property type="project" value="UniProtKB-SubCell"/>
</dbReference>
<dbReference type="PANTHER" id="PTHR42878">
    <property type="entry name" value="TWO-COMPONENT HISTIDINE KINASE"/>
    <property type="match status" value="1"/>
</dbReference>
<dbReference type="Pfam" id="PF08448">
    <property type="entry name" value="PAS_4"/>
    <property type="match status" value="1"/>
</dbReference>
<keyword evidence="4" id="KW-0418">Kinase</keyword>
<keyword evidence="9" id="KW-1185">Reference proteome</keyword>
<evidence type="ECO:0000313" key="8">
    <source>
        <dbReference type="EMBL" id="PYE50976.1"/>
    </source>
</evidence>
<dbReference type="InterPro" id="IPR004358">
    <property type="entry name" value="Sig_transdc_His_kin-like_C"/>
</dbReference>
<evidence type="ECO:0000256" key="5">
    <source>
        <dbReference type="ARBA" id="ARBA00023136"/>
    </source>
</evidence>
<name>A0A318S167_9DEIO</name>
<dbReference type="SMART" id="SM00387">
    <property type="entry name" value="HATPase_c"/>
    <property type="match status" value="1"/>
</dbReference>
<feature type="region of interest" description="Disordered" evidence="6">
    <location>
        <begin position="1"/>
        <end position="29"/>
    </location>
</feature>
<organism evidence="8 9">
    <name type="scientific">Deinococcus yavapaiensis KR-236</name>
    <dbReference type="NCBI Taxonomy" id="694435"/>
    <lineage>
        <taxon>Bacteria</taxon>
        <taxon>Thermotogati</taxon>
        <taxon>Deinococcota</taxon>
        <taxon>Deinococci</taxon>
        <taxon>Deinococcales</taxon>
        <taxon>Deinococcaceae</taxon>
        <taxon>Deinococcus</taxon>
    </lineage>
</organism>
<dbReference type="Gene3D" id="3.30.450.20">
    <property type="entry name" value="PAS domain"/>
    <property type="match status" value="1"/>
</dbReference>